<evidence type="ECO:0000313" key="3">
    <source>
        <dbReference type="Proteomes" id="UP001146351"/>
    </source>
</evidence>
<feature type="region of interest" description="Disordered" evidence="1">
    <location>
        <begin position="37"/>
        <end position="63"/>
    </location>
</feature>
<gene>
    <name evidence="2" type="ORF">N7492_001419</name>
</gene>
<organism evidence="2 3">
    <name type="scientific">Penicillium capsulatum</name>
    <dbReference type="NCBI Taxonomy" id="69766"/>
    <lineage>
        <taxon>Eukaryota</taxon>
        <taxon>Fungi</taxon>
        <taxon>Dikarya</taxon>
        <taxon>Ascomycota</taxon>
        <taxon>Pezizomycotina</taxon>
        <taxon>Eurotiomycetes</taxon>
        <taxon>Eurotiomycetidae</taxon>
        <taxon>Eurotiales</taxon>
        <taxon>Aspergillaceae</taxon>
        <taxon>Penicillium</taxon>
    </lineage>
</organism>
<sequence>MLVISEKRRFSDMERQRINPQPYALAIHVIGQDQGVRKPKLGSARHQPSSHGAKIAPSSSPITDLQCRVNRADKKGVGRAGNRNPNEISLRMFFRRTDPRGWWDSASLGNSVVGLTRTHGAHPPVMLVDAFEIVQMSRIDPVPGRVGGCSAI</sequence>
<accession>A0A9W9LZP7</accession>
<evidence type="ECO:0000256" key="1">
    <source>
        <dbReference type="SAM" id="MobiDB-lite"/>
    </source>
</evidence>
<protein>
    <submittedName>
        <fullName evidence="2">Uncharacterized protein</fullName>
    </submittedName>
</protein>
<dbReference type="EMBL" id="JAPQKO010000001">
    <property type="protein sequence ID" value="KAJ5183803.1"/>
    <property type="molecule type" value="Genomic_DNA"/>
</dbReference>
<evidence type="ECO:0000313" key="2">
    <source>
        <dbReference type="EMBL" id="KAJ5183803.1"/>
    </source>
</evidence>
<proteinExistence type="predicted"/>
<keyword evidence="3" id="KW-1185">Reference proteome</keyword>
<reference evidence="2" key="2">
    <citation type="journal article" date="2023" name="IMA Fungus">
        <title>Comparative genomic study of the Penicillium genus elucidates a diverse pangenome and 15 lateral gene transfer events.</title>
        <authorList>
            <person name="Petersen C."/>
            <person name="Sorensen T."/>
            <person name="Nielsen M.R."/>
            <person name="Sondergaard T.E."/>
            <person name="Sorensen J.L."/>
            <person name="Fitzpatrick D.A."/>
            <person name="Frisvad J.C."/>
            <person name="Nielsen K.L."/>
        </authorList>
    </citation>
    <scope>NUCLEOTIDE SEQUENCE</scope>
    <source>
        <strain evidence="2">IBT 21917</strain>
    </source>
</reference>
<dbReference type="AlphaFoldDB" id="A0A9W9LZP7"/>
<name>A0A9W9LZP7_9EURO</name>
<reference evidence="2" key="1">
    <citation type="submission" date="2022-11" db="EMBL/GenBank/DDBJ databases">
        <authorList>
            <person name="Petersen C."/>
        </authorList>
    </citation>
    <scope>NUCLEOTIDE SEQUENCE</scope>
    <source>
        <strain evidence="2">IBT 21917</strain>
    </source>
</reference>
<dbReference type="Proteomes" id="UP001146351">
    <property type="component" value="Unassembled WGS sequence"/>
</dbReference>
<comment type="caution">
    <text evidence="2">The sequence shown here is derived from an EMBL/GenBank/DDBJ whole genome shotgun (WGS) entry which is preliminary data.</text>
</comment>